<dbReference type="RefSeq" id="WP_089677144.1">
    <property type="nucleotide sequence ID" value="NZ_FNIV01000002.1"/>
</dbReference>
<feature type="transmembrane region" description="Helical" evidence="4">
    <location>
        <begin position="9"/>
        <end position="28"/>
    </location>
</feature>
<reference evidence="7" key="1">
    <citation type="submission" date="2016-10" db="EMBL/GenBank/DDBJ databases">
        <authorList>
            <person name="Varghese N."/>
            <person name="Submissions S."/>
        </authorList>
    </citation>
    <scope>NUCLEOTIDE SEQUENCE [LARGE SCALE GENOMIC DNA]</scope>
    <source>
        <strain evidence="7">CGMCC 1.6444</strain>
    </source>
</reference>
<accession>A0A1H0F2Q3</accession>
<dbReference type="PANTHER" id="PTHR45138">
    <property type="entry name" value="REGULATORY COMPONENTS OF SENSORY TRANSDUCTION SYSTEM"/>
    <property type="match status" value="1"/>
</dbReference>
<dbReference type="STRING" id="419597.SAMN04487957_102289"/>
<proteinExistence type="predicted"/>
<dbReference type="InterPro" id="IPR043128">
    <property type="entry name" value="Rev_trsase/Diguanyl_cyclase"/>
</dbReference>
<evidence type="ECO:0000259" key="5">
    <source>
        <dbReference type="PROSITE" id="PS50887"/>
    </source>
</evidence>
<dbReference type="EMBL" id="FNIV01000002">
    <property type="protein sequence ID" value="SDN88924.1"/>
    <property type="molecule type" value="Genomic_DNA"/>
</dbReference>
<dbReference type="GO" id="GO:0052621">
    <property type="term" value="F:diguanylate cyclase activity"/>
    <property type="evidence" value="ECO:0007669"/>
    <property type="project" value="UniProtKB-EC"/>
</dbReference>
<dbReference type="FunFam" id="3.30.70.270:FF:000001">
    <property type="entry name" value="Diguanylate cyclase domain protein"/>
    <property type="match status" value="1"/>
</dbReference>
<evidence type="ECO:0000256" key="2">
    <source>
        <dbReference type="ARBA" id="ARBA00012528"/>
    </source>
</evidence>
<dbReference type="PROSITE" id="PS50887">
    <property type="entry name" value="GGDEF"/>
    <property type="match status" value="1"/>
</dbReference>
<dbReference type="InterPro" id="IPR000160">
    <property type="entry name" value="GGDEF_dom"/>
</dbReference>
<dbReference type="CDD" id="cd01949">
    <property type="entry name" value="GGDEF"/>
    <property type="match status" value="1"/>
</dbReference>
<organism evidence="6 7">
    <name type="scientific">Halomonas shengliensis</name>
    <dbReference type="NCBI Taxonomy" id="419597"/>
    <lineage>
        <taxon>Bacteria</taxon>
        <taxon>Pseudomonadati</taxon>
        <taxon>Pseudomonadota</taxon>
        <taxon>Gammaproteobacteria</taxon>
        <taxon>Oceanospirillales</taxon>
        <taxon>Halomonadaceae</taxon>
        <taxon>Halomonas</taxon>
    </lineage>
</organism>
<name>A0A1H0F2Q3_9GAMM</name>
<dbReference type="GO" id="GO:0005886">
    <property type="term" value="C:plasma membrane"/>
    <property type="evidence" value="ECO:0007669"/>
    <property type="project" value="TreeGrafter"/>
</dbReference>
<evidence type="ECO:0000256" key="3">
    <source>
        <dbReference type="ARBA" id="ARBA00034247"/>
    </source>
</evidence>
<dbReference type="OrthoDB" id="9812260at2"/>
<dbReference type="Proteomes" id="UP000199075">
    <property type="component" value="Unassembled WGS sequence"/>
</dbReference>
<keyword evidence="7" id="KW-1185">Reference proteome</keyword>
<comment type="catalytic activity">
    <reaction evidence="3">
        <text>2 GTP = 3',3'-c-di-GMP + 2 diphosphate</text>
        <dbReference type="Rhea" id="RHEA:24898"/>
        <dbReference type="ChEBI" id="CHEBI:33019"/>
        <dbReference type="ChEBI" id="CHEBI:37565"/>
        <dbReference type="ChEBI" id="CHEBI:58805"/>
        <dbReference type="EC" id="2.7.7.65"/>
    </reaction>
</comment>
<evidence type="ECO:0000313" key="6">
    <source>
        <dbReference type="EMBL" id="SDN88924.1"/>
    </source>
</evidence>
<dbReference type="Gene3D" id="3.30.70.270">
    <property type="match status" value="1"/>
</dbReference>
<dbReference type="GO" id="GO:1902201">
    <property type="term" value="P:negative regulation of bacterial-type flagellum-dependent cell motility"/>
    <property type="evidence" value="ECO:0007669"/>
    <property type="project" value="TreeGrafter"/>
</dbReference>
<dbReference type="SMART" id="SM00267">
    <property type="entry name" value="GGDEF"/>
    <property type="match status" value="1"/>
</dbReference>
<evidence type="ECO:0000313" key="7">
    <source>
        <dbReference type="Proteomes" id="UP000199075"/>
    </source>
</evidence>
<dbReference type="SUPFAM" id="SSF55073">
    <property type="entry name" value="Nucleotide cyclase"/>
    <property type="match status" value="1"/>
</dbReference>
<feature type="transmembrane region" description="Helical" evidence="4">
    <location>
        <begin position="177"/>
        <end position="199"/>
    </location>
</feature>
<dbReference type="Pfam" id="PF00990">
    <property type="entry name" value="GGDEF"/>
    <property type="match status" value="1"/>
</dbReference>
<comment type="cofactor">
    <cofactor evidence="1">
        <name>Mg(2+)</name>
        <dbReference type="ChEBI" id="CHEBI:18420"/>
    </cofactor>
</comment>
<dbReference type="EC" id="2.7.7.65" evidence="2"/>
<evidence type="ECO:0000256" key="4">
    <source>
        <dbReference type="SAM" id="Phobius"/>
    </source>
</evidence>
<sequence length="372" mass="42145">MRRVRSRGLWVGYLLMVGVCLAAFGFYLTEARRLVGANYTAMVTDLVRAQEDPDRLRLVLDSLLDSPDRIHLAQLNELIWRIPLRIQGLRNHLLRSDLAPARYTPYLEELTYVESRLPTLEQVIARVGIDNQLTPEEGRQLRELGMELEEALAWSYSELNELLHRASADQRRFMGRLTLAVAVLLLMLLVAIGGVLLMLHRLHDQRETMRHLSLTDQLTGLNNRRRLLQEAGQAFVRGERQGTPLALLLLDLDHFKQINDAYGHPLGDEVLIRFARLLEACARRMDVVARMGGEEFAILMPDSDIAAARRLAERILHAVRDMPLPSRAHAAGLTVSIGVAEAGENGDFERLYAQADRRLYRAKAQGRDRAEG</sequence>
<protein>
    <recommendedName>
        <fullName evidence="2">diguanylate cyclase</fullName>
        <ecNumber evidence="2">2.7.7.65</ecNumber>
    </recommendedName>
</protein>
<keyword evidence="4" id="KW-1133">Transmembrane helix</keyword>
<keyword evidence="4" id="KW-0812">Transmembrane</keyword>
<dbReference type="NCBIfam" id="TIGR00254">
    <property type="entry name" value="GGDEF"/>
    <property type="match status" value="1"/>
</dbReference>
<dbReference type="GO" id="GO:0043709">
    <property type="term" value="P:cell adhesion involved in single-species biofilm formation"/>
    <property type="evidence" value="ECO:0007669"/>
    <property type="project" value="TreeGrafter"/>
</dbReference>
<dbReference type="PANTHER" id="PTHR45138:SF9">
    <property type="entry name" value="DIGUANYLATE CYCLASE DGCM-RELATED"/>
    <property type="match status" value="1"/>
</dbReference>
<dbReference type="InterPro" id="IPR050469">
    <property type="entry name" value="Diguanylate_Cyclase"/>
</dbReference>
<keyword evidence="4" id="KW-0472">Membrane</keyword>
<gene>
    <name evidence="6" type="ORF">SAMN04487957_102289</name>
</gene>
<dbReference type="AlphaFoldDB" id="A0A1H0F2Q3"/>
<feature type="domain" description="GGDEF" evidence="5">
    <location>
        <begin position="243"/>
        <end position="372"/>
    </location>
</feature>
<evidence type="ECO:0000256" key="1">
    <source>
        <dbReference type="ARBA" id="ARBA00001946"/>
    </source>
</evidence>
<dbReference type="InterPro" id="IPR029787">
    <property type="entry name" value="Nucleotide_cyclase"/>
</dbReference>